<evidence type="ECO:0008006" key="3">
    <source>
        <dbReference type="Google" id="ProtNLM"/>
    </source>
</evidence>
<dbReference type="SUPFAM" id="SSF56935">
    <property type="entry name" value="Porins"/>
    <property type="match status" value="1"/>
</dbReference>
<dbReference type="InterPro" id="IPR045748">
    <property type="entry name" value="DcaP"/>
</dbReference>
<accession>A0A974SSR3</accession>
<organism evidence="1 2">
    <name type="scientific">Azospira restricta</name>
    <dbReference type="NCBI Taxonomy" id="404405"/>
    <lineage>
        <taxon>Bacteria</taxon>
        <taxon>Pseudomonadati</taxon>
        <taxon>Pseudomonadota</taxon>
        <taxon>Betaproteobacteria</taxon>
        <taxon>Rhodocyclales</taxon>
        <taxon>Rhodocyclaceae</taxon>
        <taxon>Azospira</taxon>
    </lineage>
</organism>
<sequence length="454" mass="49834">MEKQLKMMQEQIEALKSTKASSQDVKDLKDQVDAQSKEVVVAGDIPGSFRIPNTDTSIRLYGIAELNYVKEFKGDNRNSDYASYLPSVPLDGTTGGRRRSGESYMHARTSRIGIEGAMPSPYGQLGVKVEGDFNNNRGGSNGSVVGGPDGAAGYTNGYQFRLRHAYLTMGPWLFGQTWGTFMDVDNAPETIDFNGPNGNTTIRQPMVRYTYQTPQYGNFIAALENSTSYVLDPTGGGQGGVYTIGEASAKNPDLVLRWDKPFTWGAVSLGLVSHELRLDDGDTGNVDDTRRGYGVRASGSIKAWGNDTFFWNVTAGDGIGRYMNGIEGAGYDTVRQRIVLERAVGLTLGYQHRFNDQWRMNVVYGGQRSRDGEYRDWAIANGLHSGATAGQWALNKRLDQLHVGAIWAPMKATAAGGTPPVEIGVEYMYGRRETIAGEHGDMSRLNFLARYNFN</sequence>
<dbReference type="EMBL" id="CP064781">
    <property type="protein sequence ID" value="QRJ65687.1"/>
    <property type="molecule type" value="Genomic_DNA"/>
</dbReference>
<evidence type="ECO:0000313" key="2">
    <source>
        <dbReference type="Proteomes" id="UP000663444"/>
    </source>
</evidence>
<dbReference type="Proteomes" id="UP000663444">
    <property type="component" value="Chromosome"/>
</dbReference>
<reference evidence="1" key="1">
    <citation type="submission" date="2020-11" db="EMBL/GenBank/DDBJ databases">
        <title>Azospira restricta DSM 18626 genome sequence.</title>
        <authorList>
            <person name="Moe W.M."/>
        </authorList>
    </citation>
    <scope>NUCLEOTIDE SEQUENCE</scope>
    <source>
        <strain evidence="1">DSM 18626</strain>
    </source>
</reference>
<keyword evidence="2" id="KW-1185">Reference proteome</keyword>
<proteinExistence type="predicted"/>
<evidence type="ECO:0000313" key="1">
    <source>
        <dbReference type="EMBL" id="QRJ65687.1"/>
    </source>
</evidence>
<gene>
    <name evidence="1" type="ORF">IWH25_08590</name>
</gene>
<protein>
    <recommendedName>
        <fullName evidence="3">Porin</fullName>
    </recommendedName>
</protein>
<dbReference type="Pfam" id="PF19577">
    <property type="entry name" value="DcaP"/>
    <property type="match status" value="1"/>
</dbReference>
<dbReference type="AlphaFoldDB" id="A0A974SSR3"/>
<name>A0A974SSR3_9RHOO</name>
<dbReference type="KEGG" id="ares:IWH25_08590"/>